<keyword evidence="7" id="KW-1185">Reference proteome</keyword>
<dbReference type="SUPFAM" id="SSF46689">
    <property type="entry name" value="Homeodomain-like"/>
    <property type="match status" value="1"/>
</dbReference>
<dbReference type="GO" id="GO:0000978">
    <property type="term" value="F:RNA polymerase II cis-regulatory region sequence-specific DNA binding"/>
    <property type="evidence" value="ECO:0007669"/>
    <property type="project" value="TreeGrafter"/>
</dbReference>
<dbReference type="InterPro" id="IPR001005">
    <property type="entry name" value="SANT/Myb"/>
</dbReference>
<feature type="domain" description="HTH myb-type" evidence="5">
    <location>
        <begin position="53"/>
        <end position="103"/>
    </location>
</feature>
<dbReference type="PROSITE" id="PS51294">
    <property type="entry name" value="HTH_MYB"/>
    <property type="match status" value="2"/>
</dbReference>
<dbReference type="SMART" id="SM00717">
    <property type="entry name" value="SANT"/>
    <property type="match status" value="2"/>
</dbReference>
<dbReference type="PROSITE" id="PS50090">
    <property type="entry name" value="MYB_LIKE"/>
    <property type="match status" value="2"/>
</dbReference>
<dbReference type="InterPro" id="IPR017930">
    <property type="entry name" value="Myb_dom"/>
</dbReference>
<organism evidence="6 7">
    <name type="scientific">Porphyra umbilicalis</name>
    <name type="common">Purple laver</name>
    <name type="synonym">Red alga</name>
    <dbReference type="NCBI Taxonomy" id="2786"/>
    <lineage>
        <taxon>Eukaryota</taxon>
        <taxon>Rhodophyta</taxon>
        <taxon>Bangiophyceae</taxon>
        <taxon>Bangiales</taxon>
        <taxon>Bangiaceae</taxon>
        <taxon>Porphyra</taxon>
    </lineage>
</organism>
<gene>
    <name evidence="6" type="ORF">BU14_0262s0006</name>
</gene>
<dbReference type="InterPro" id="IPR009057">
    <property type="entry name" value="Homeodomain-like_sf"/>
</dbReference>
<feature type="domain" description="Myb-like" evidence="4">
    <location>
        <begin position="53"/>
        <end position="99"/>
    </location>
</feature>
<dbReference type="AlphaFoldDB" id="A0A1X6P1Y5"/>
<sequence length="191" mass="20482">MVTQVPDLSSSDSGAVSAPSSSSRPPPPPPPTARKSRSSGGAAKGGAPRRAPKRPWTAAEDEALRRPVSVYGTTSWSRIAADMGDRNGKQCRERWFHQLNPAIFRGSWSPDEDASLLSLQRQHGNAWATIARSLPGRTGNQVKNRFNTIRKCRVTATGQQRLYPQGTGGVGGGGHHPLRQPPSGSLRTATR</sequence>
<dbReference type="Gene3D" id="1.10.10.60">
    <property type="entry name" value="Homeodomain-like"/>
    <property type="match status" value="2"/>
</dbReference>
<proteinExistence type="predicted"/>
<feature type="compositionally biased region" description="Low complexity" evidence="3">
    <location>
        <begin position="38"/>
        <end position="49"/>
    </location>
</feature>
<feature type="domain" description="Myb-like" evidence="4">
    <location>
        <begin position="100"/>
        <end position="150"/>
    </location>
</feature>
<dbReference type="EMBL" id="KV918925">
    <property type="protein sequence ID" value="OSX74889.1"/>
    <property type="molecule type" value="Genomic_DNA"/>
</dbReference>
<evidence type="ECO:0000256" key="1">
    <source>
        <dbReference type="ARBA" id="ARBA00022737"/>
    </source>
</evidence>
<keyword evidence="2" id="KW-0238">DNA-binding</keyword>
<dbReference type="CDD" id="cd00167">
    <property type="entry name" value="SANT"/>
    <property type="match status" value="2"/>
</dbReference>
<evidence type="ECO:0000259" key="5">
    <source>
        <dbReference type="PROSITE" id="PS51294"/>
    </source>
</evidence>
<evidence type="ECO:0000313" key="7">
    <source>
        <dbReference type="Proteomes" id="UP000218209"/>
    </source>
</evidence>
<protein>
    <submittedName>
        <fullName evidence="6">Uncharacterized protein</fullName>
    </submittedName>
</protein>
<dbReference type="FunFam" id="1.10.10.60:FF:000010">
    <property type="entry name" value="Transcriptional activator Myb isoform A"/>
    <property type="match status" value="1"/>
</dbReference>
<accession>A0A1X6P1Y5</accession>
<reference evidence="6 7" key="1">
    <citation type="submission" date="2017-03" db="EMBL/GenBank/DDBJ databases">
        <title>WGS assembly of Porphyra umbilicalis.</title>
        <authorList>
            <person name="Brawley S.H."/>
            <person name="Blouin N.A."/>
            <person name="Ficko-Blean E."/>
            <person name="Wheeler G.L."/>
            <person name="Lohr M."/>
            <person name="Goodson H.V."/>
            <person name="Jenkins J.W."/>
            <person name="Blaby-Haas C.E."/>
            <person name="Helliwell K.E."/>
            <person name="Chan C."/>
            <person name="Marriage T."/>
            <person name="Bhattacharya D."/>
            <person name="Klein A.S."/>
            <person name="Badis Y."/>
            <person name="Brodie J."/>
            <person name="Cao Y."/>
            <person name="Collen J."/>
            <person name="Dittami S.M."/>
            <person name="Gachon C.M."/>
            <person name="Green B.R."/>
            <person name="Karpowicz S."/>
            <person name="Kim J.W."/>
            <person name="Kudahl U."/>
            <person name="Lin S."/>
            <person name="Michel G."/>
            <person name="Mittag M."/>
            <person name="Olson B.J."/>
            <person name="Pangilinan J."/>
            <person name="Peng Y."/>
            <person name="Qiu H."/>
            <person name="Shu S."/>
            <person name="Singer J.T."/>
            <person name="Smith A.G."/>
            <person name="Sprecher B.N."/>
            <person name="Wagner V."/>
            <person name="Wang W."/>
            <person name="Wang Z.-Y."/>
            <person name="Yan J."/>
            <person name="Yarish C."/>
            <person name="Zoeuner-Riek S."/>
            <person name="Zhuang Y."/>
            <person name="Zou Y."/>
            <person name="Lindquist E.A."/>
            <person name="Grimwood J."/>
            <person name="Barry K."/>
            <person name="Rokhsar D.S."/>
            <person name="Schmutz J."/>
            <person name="Stiller J.W."/>
            <person name="Grossman A.R."/>
            <person name="Prochnik S.E."/>
        </authorList>
    </citation>
    <scope>NUCLEOTIDE SEQUENCE [LARGE SCALE GENOMIC DNA]</scope>
    <source>
        <strain evidence="6">4086291</strain>
    </source>
</reference>
<keyword evidence="1" id="KW-0677">Repeat</keyword>
<feature type="region of interest" description="Disordered" evidence="3">
    <location>
        <begin position="1"/>
        <end position="61"/>
    </location>
</feature>
<dbReference type="Proteomes" id="UP000218209">
    <property type="component" value="Unassembled WGS sequence"/>
</dbReference>
<evidence type="ECO:0000256" key="2">
    <source>
        <dbReference type="ARBA" id="ARBA00023125"/>
    </source>
</evidence>
<dbReference type="Pfam" id="PF00249">
    <property type="entry name" value="Myb_DNA-binding"/>
    <property type="match status" value="2"/>
</dbReference>
<dbReference type="GO" id="GO:0005634">
    <property type="term" value="C:nucleus"/>
    <property type="evidence" value="ECO:0007669"/>
    <property type="project" value="TreeGrafter"/>
</dbReference>
<feature type="domain" description="HTH myb-type" evidence="5">
    <location>
        <begin position="105"/>
        <end position="154"/>
    </location>
</feature>
<feature type="region of interest" description="Disordered" evidence="3">
    <location>
        <begin position="157"/>
        <end position="191"/>
    </location>
</feature>
<dbReference type="PANTHER" id="PTHR45614">
    <property type="entry name" value="MYB PROTEIN-RELATED"/>
    <property type="match status" value="1"/>
</dbReference>
<evidence type="ECO:0000259" key="4">
    <source>
        <dbReference type="PROSITE" id="PS50090"/>
    </source>
</evidence>
<feature type="compositionally biased region" description="Polar residues" evidence="3">
    <location>
        <begin position="182"/>
        <end position="191"/>
    </location>
</feature>
<name>A0A1X6P1Y5_PORUM</name>
<feature type="compositionally biased region" description="Gly residues" evidence="3">
    <location>
        <begin position="166"/>
        <end position="175"/>
    </location>
</feature>
<dbReference type="OrthoDB" id="5461at2759"/>
<evidence type="ECO:0000256" key="3">
    <source>
        <dbReference type="SAM" id="MobiDB-lite"/>
    </source>
</evidence>
<evidence type="ECO:0000313" key="6">
    <source>
        <dbReference type="EMBL" id="OSX74889.1"/>
    </source>
</evidence>
<feature type="compositionally biased region" description="Low complexity" evidence="3">
    <location>
        <begin position="9"/>
        <end position="23"/>
    </location>
</feature>
<dbReference type="InterPro" id="IPR050560">
    <property type="entry name" value="MYB_TF"/>
</dbReference>
<dbReference type="GO" id="GO:0000981">
    <property type="term" value="F:DNA-binding transcription factor activity, RNA polymerase II-specific"/>
    <property type="evidence" value="ECO:0007669"/>
    <property type="project" value="TreeGrafter"/>
</dbReference>